<evidence type="ECO:0000313" key="3">
    <source>
        <dbReference type="EMBL" id="MFC0241312.1"/>
    </source>
</evidence>
<keyword evidence="2" id="KW-0472">Membrane</keyword>
<accession>A0ABV6ET70</accession>
<keyword evidence="2" id="KW-0812">Transmembrane</keyword>
<evidence type="ECO:0000313" key="4">
    <source>
        <dbReference type="Proteomes" id="UP001589775"/>
    </source>
</evidence>
<feature type="compositionally biased region" description="Basic and acidic residues" evidence="1">
    <location>
        <begin position="201"/>
        <end position="211"/>
    </location>
</feature>
<gene>
    <name evidence="3" type="ORF">ACFFJ6_12585</name>
</gene>
<keyword evidence="2" id="KW-1133">Transmembrane helix</keyword>
<proteinExistence type="predicted"/>
<dbReference type="RefSeq" id="WP_378388143.1">
    <property type="nucleotide sequence ID" value="NZ_JBHLWM010000005.1"/>
</dbReference>
<dbReference type="EMBL" id="JBHLWM010000005">
    <property type="protein sequence ID" value="MFC0241312.1"/>
    <property type="molecule type" value="Genomic_DNA"/>
</dbReference>
<name>A0ABV6ET70_9BRAD</name>
<evidence type="ECO:0000256" key="1">
    <source>
        <dbReference type="SAM" id="MobiDB-lite"/>
    </source>
</evidence>
<sequence length="298" mass="31375">MIFLLVAGIVFLLAGAASILFGVPVKEFSFGNTLILSGVLGGCTGAILVGLSFVAREVRALAVVTAAAGAAAQRPAGKSSSVVPAAATETDSESGLLFPGDRSEREVAPSPADVPAPSSGPAPWQDEPPPRDRLRSRPIETPPAPPPTESEPKKRNLLFSTSRRDRDRAGRANGTDGDDATKPGSVLSQGVTRSFDEAWPDADRPRADAGARRRRSLLGGGEETAEPAAPEPERPRLPEPSPAPRSEEMTEVTVLKSGVVDGMAYSLYSDGSIEAQMPEGMMRFESIDALREHLDQRG</sequence>
<reference evidence="3 4" key="1">
    <citation type="submission" date="2024-09" db="EMBL/GenBank/DDBJ databases">
        <authorList>
            <person name="Sun Q."/>
            <person name="Mori K."/>
        </authorList>
    </citation>
    <scope>NUCLEOTIDE SEQUENCE [LARGE SCALE GENOMIC DNA]</scope>
    <source>
        <strain evidence="3 4">KCTC 23279</strain>
    </source>
</reference>
<feature type="compositionally biased region" description="Basic and acidic residues" evidence="1">
    <location>
        <begin position="128"/>
        <end position="138"/>
    </location>
</feature>
<feature type="region of interest" description="Disordered" evidence="1">
    <location>
        <begin position="74"/>
        <end position="250"/>
    </location>
</feature>
<protein>
    <recommendedName>
        <fullName evidence="5">DUF308 domain-containing protein</fullName>
    </recommendedName>
</protein>
<feature type="compositionally biased region" description="Pro residues" evidence="1">
    <location>
        <begin position="140"/>
        <end position="149"/>
    </location>
</feature>
<evidence type="ECO:0000256" key="2">
    <source>
        <dbReference type="SAM" id="Phobius"/>
    </source>
</evidence>
<keyword evidence="4" id="KW-1185">Reference proteome</keyword>
<dbReference type="Proteomes" id="UP001589775">
    <property type="component" value="Unassembled WGS sequence"/>
</dbReference>
<comment type="caution">
    <text evidence="3">The sequence shown here is derived from an EMBL/GenBank/DDBJ whole genome shotgun (WGS) entry which is preliminary data.</text>
</comment>
<organism evidence="3 4">
    <name type="scientific">Rhodopseudomonas telluris</name>
    <dbReference type="NCBI Taxonomy" id="644215"/>
    <lineage>
        <taxon>Bacteria</taxon>
        <taxon>Pseudomonadati</taxon>
        <taxon>Pseudomonadota</taxon>
        <taxon>Alphaproteobacteria</taxon>
        <taxon>Hyphomicrobiales</taxon>
        <taxon>Nitrobacteraceae</taxon>
        <taxon>Rhodopseudomonas</taxon>
    </lineage>
</organism>
<feature type="transmembrane region" description="Helical" evidence="2">
    <location>
        <begin position="32"/>
        <end position="54"/>
    </location>
</feature>
<evidence type="ECO:0008006" key="5">
    <source>
        <dbReference type="Google" id="ProtNLM"/>
    </source>
</evidence>